<evidence type="ECO:0000313" key="4">
    <source>
        <dbReference type="Proteomes" id="UP000187012"/>
    </source>
</evidence>
<evidence type="ECO:0000256" key="1">
    <source>
        <dbReference type="SAM" id="MobiDB-lite"/>
    </source>
</evidence>
<dbReference type="PROSITE" id="PS51257">
    <property type="entry name" value="PROKAR_LIPOPROTEIN"/>
    <property type="match status" value="1"/>
</dbReference>
<gene>
    <name evidence="3" type="ORF">BN2475_630041</name>
</gene>
<evidence type="ECO:0000313" key="3">
    <source>
        <dbReference type="EMBL" id="SIT46191.1"/>
    </source>
</evidence>
<protein>
    <recommendedName>
        <fullName evidence="5">Transmembrane protein</fullName>
    </recommendedName>
</protein>
<name>A0A1N7SFQ2_9BURK</name>
<sequence>MKCSQIRDACAFVLVLMLGCGAAHAQTTSRSFANKVAAPHTAAGSHLICTLDPGGNWEELDCPGSVDCKARCQALAHCEPGVVRETVNNCAKESTCTPLVLHRRLDRLGCTFAPDAFWAATNAHPQFMPSPRGPKKADKPSGKVSIEWDPPSCKLKDIRRAVNTLPTRSDATGRRNAYAELIRRGCNVSLDQLGPDGAYDRADIDQDPPTQFDRSGLALQPPLKVRFSPNPPDFPGPTCDKHGTVPVCMPKVPQTLSDGPLCDALAHLHDAGRFAVCASPGSGDSIRIHFVHDGAGRDNFTQEIDAAASPVIETVVQGPQAPPPAGTSLPAVAGSAGLGAALAGLAKWLFDRFMKKRSQLGGSSLPSTHEAQDVHVTAGLRAPPKRRIRKAFGENA</sequence>
<organism evidence="3 4">
    <name type="scientific">Paraburkholderia ribeironis</name>
    <dbReference type="NCBI Taxonomy" id="1247936"/>
    <lineage>
        <taxon>Bacteria</taxon>
        <taxon>Pseudomonadati</taxon>
        <taxon>Pseudomonadota</taxon>
        <taxon>Betaproteobacteria</taxon>
        <taxon>Burkholderiales</taxon>
        <taxon>Burkholderiaceae</taxon>
        <taxon>Paraburkholderia</taxon>
    </lineage>
</organism>
<dbReference type="STRING" id="1247936.BN2475_630041"/>
<feature type="region of interest" description="Disordered" evidence="1">
    <location>
        <begin position="127"/>
        <end position="146"/>
    </location>
</feature>
<dbReference type="EMBL" id="CYGX02000063">
    <property type="protein sequence ID" value="SIT46191.1"/>
    <property type="molecule type" value="Genomic_DNA"/>
</dbReference>
<reference evidence="3 4" key="1">
    <citation type="submission" date="2016-12" db="EMBL/GenBank/DDBJ databases">
        <authorList>
            <person name="Song W.-J."/>
            <person name="Kurnit D.M."/>
        </authorList>
    </citation>
    <scope>NUCLEOTIDE SEQUENCE [LARGE SCALE GENOMIC DNA]</scope>
    <source>
        <strain evidence="3 4">STM7296</strain>
    </source>
</reference>
<feature type="signal peptide" evidence="2">
    <location>
        <begin position="1"/>
        <end position="25"/>
    </location>
</feature>
<evidence type="ECO:0000256" key="2">
    <source>
        <dbReference type="SAM" id="SignalP"/>
    </source>
</evidence>
<evidence type="ECO:0008006" key="5">
    <source>
        <dbReference type="Google" id="ProtNLM"/>
    </source>
</evidence>
<accession>A0A1N7SFQ2</accession>
<keyword evidence="2" id="KW-0732">Signal</keyword>
<proteinExistence type="predicted"/>
<keyword evidence="4" id="KW-1185">Reference proteome</keyword>
<feature type="chain" id="PRO_5013021014" description="Transmembrane protein" evidence="2">
    <location>
        <begin position="26"/>
        <end position="396"/>
    </location>
</feature>
<dbReference type="AlphaFoldDB" id="A0A1N7SFQ2"/>
<dbReference type="Proteomes" id="UP000187012">
    <property type="component" value="Unassembled WGS sequence"/>
</dbReference>